<gene>
    <name evidence="2" type="ORF">ABC977_00735</name>
</gene>
<evidence type="ECO:0000313" key="2">
    <source>
        <dbReference type="EMBL" id="MEY6430931.1"/>
    </source>
</evidence>
<feature type="region of interest" description="Disordered" evidence="1">
    <location>
        <begin position="52"/>
        <end position="72"/>
    </location>
</feature>
<dbReference type="Proteomes" id="UP001564408">
    <property type="component" value="Unassembled WGS sequence"/>
</dbReference>
<protein>
    <submittedName>
        <fullName evidence="2">DUF1840 domain-containing protein</fullName>
    </submittedName>
</protein>
<sequence>MLVTFRTPVYADITMFGHVAVTLIKLMGHSGTVPGALHADDVPAALERLRQEVSAHPDRPLDPDDAASSRDEEVVQVSLARRAFPLIELLKAAAAANKHVMWESS</sequence>
<dbReference type="InterPro" id="IPR014991">
    <property type="entry name" value="DUF1840"/>
</dbReference>
<keyword evidence="3" id="KW-1185">Reference proteome</keyword>
<evidence type="ECO:0000313" key="3">
    <source>
        <dbReference type="Proteomes" id="UP001564408"/>
    </source>
</evidence>
<dbReference type="EMBL" id="JBDKXB010000001">
    <property type="protein sequence ID" value="MEY6430931.1"/>
    <property type="molecule type" value="Genomic_DNA"/>
</dbReference>
<organism evidence="2 3">
    <name type="scientific">Thioalkalicoccus limnaeus</name>
    <dbReference type="NCBI Taxonomy" id="120681"/>
    <lineage>
        <taxon>Bacteria</taxon>
        <taxon>Pseudomonadati</taxon>
        <taxon>Pseudomonadota</taxon>
        <taxon>Gammaproteobacteria</taxon>
        <taxon>Chromatiales</taxon>
        <taxon>Chromatiaceae</taxon>
        <taxon>Thioalkalicoccus</taxon>
    </lineage>
</organism>
<dbReference type="Pfam" id="PF08895">
    <property type="entry name" value="DUF1840"/>
    <property type="match status" value="1"/>
</dbReference>
<dbReference type="RefSeq" id="WP_369665311.1">
    <property type="nucleotide sequence ID" value="NZ_JBDKXB010000001.1"/>
</dbReference>
<comment type="caution">
    <text evidence="2">The sequence shown here is derived from an EMBL/GenBank/DDBJ whole genome shotgun (WGS) entry which is preliminary data.</text>
</comment>
<proteinExistence type="predicted"/>
<accession>A0ABV4B9B2</accession>
<reference evidence="2 3" key="1">
    <citation type="submission" date="2024-05" db="EMBL/GenBank/DDBJ databases">
        <title>Genome Sequence and Characterization of the New Strain Purple Sulfur Bacterium of Genus Thioalkalicoccus.</title>
        <authorList>
            <person name="Bryantseva I.A."/>
            <person name="Kyndt J.A."/>
            <person name="Imhoff J.F."/>
        </authorList>
    </citation>
    <scope>NUCLEOTIDE SEQUENCE [LARGE SCALE GENOMIC DNA]</scope>
    <source>
        <strain evidence="2 3">Um2</strain>
    </source>
</reference>
<name>A0ABV4B9B2_9GAMM</name>
<evidence type="ECO:0000256" key="1">
    <source>
        <dbReference type="SAM" id="MobiDB-lite"/>
    </source>
</evidence>